<dbReference type="PANTHER" id="PTHR43163">
    <property type="entry name" value="DIPEPTIDE TRANSPORT SYSTEM PERMEASE PROTEIN DPPB-RELATED"/>
    <property type="match status" value="1"/>
</dbReference>
<dbReference type="GO" id="GO:0055085">
    <property type="term" value="P:transmembrane transport"/>
    <property type="evidence" value="ECO:0007669"/>
    <property type="project" value="InterPro"/>
</dbReference>
<keyword evidence="6 7" id="KW-0472">Membrane</keyword>
<evidence type="ECO:0000256" key="7">
    <source>
        <dbReference type="RuleBase" id="RU363032"/>
    </source>
</evidence>
<name>A0AA37U1K7_9BACL</name>
<dbReference type="InterPro" id="IPR000515">
    <property type="entry name" value="MetI-like"/>
</dbReference>
<feature type="transmembrane region" description="Helical" evidence="7">
    <location>
        <begin position="94"/>
        <end position="116"/>
    </location>
</feature>
<dbReference type="GO" id="GO:0005886">
    <property type="term" value="C:plasma membrane"/>
    <property type="evidence" value="ECO:0007669"/>
    <property type="project" value="UniProtKB-SubCell"/>
</dbReference>
<reference evidence="9" key="1">
    <citation type="submission" date="2023-02" db="EMBL/GenBank/DDBJ databases">
        <title>Proposal of a novel subspecies: Alicyclobacillus hesperidum subspecies aegle.</title>
        <authorList>
            <person name="Goto K."/>
            <person name="Fujii T."/>
            <person name="Yasui K."/>
            <person name="Mochida K."/>
            <person name="Kato-Tanaka Y."/>
            <person name="Morohoshi S."/>
            <person name="An S.Y."/>
            <person name="Kasai H."/>
            <person name="Yokota A."/>
        </authorList>
    </citation>
    <scope>NUCLEOTIDE SEQUENCE</scope>
    <source>
        <strain evidence="9">DSM 12766</strain>
    </source>
</reference>
<comment type="subcellular location">
    <subcellularLocation>
        <location evidence="1 7">Cell membrane</location>
        <topology evidence="1 7">Multi-pass membrane protein</topology>
    </subcellularLocation>
</comment>
<feature type="domain" description="ABC transmembrane type-1" evidence="8">
    <location>
        <begin position="89"/>
        <end position="290"/>
    </location>
</feature>
<keyword evidence="4 7" id="KW-0812">Transmembrane</keyword>
<protein>
    <submittedName>
        <fullName evidence="9">Peptide ABC transporter permease</fullName>
    </submittedName>
</protein>
<feature type="transmembrane region" description="Helical" evidence="7">
    <location>
        <begin position="279"/>
        <end position="300"/>
    </location>
</feature>
<evidence type="ECO:0000256" key="6">
    <source>
        <dbReference type="ARBA" id="ARBA00023136"/>
    </source>
</evidence>
<comment type="caution">
    <text evidence="9">The sequence shown here is derived from an EMBL/GenBank/DDBJ whole genome shotgun (WGS) entry which is preliminary data.</text>
</comment>
<keyword evidence="3" id="KW-1003">Cell membrane</keyword>
<dbReference type="SUPFAM" id="SSF161098">
    <property type="entry name" value="MetI-like"/>
    <property type="match status" value="1"/>
</dbReference>
<dbReference type="Gene3D" id="1.10.3720.10">
    <property type="entry name" value="MetI-like"/>
    <property type="match status" value="1"/>
</dbReference>
<proteinExistence type="inferred from homology"/>
<accession>A0AA37U1K7</accession>
<dbReference type="PROSITE" id="PS50928">
    <property type="entry name" value="ABC_TM1"/>
    <property type="match status" value="1"/>
</dbReference>
<dbReference type="RefSeq" id="WP_040290131.1">
    <property type="nucleotide sequence ID" value="NZ_BSRA01000001.1"/>
</dbReference>
<evidence type="ECO:0000256" key="1">
    <source>
        <dbReference type="ARBA" id="ARBA00004651"/>
    </source>
</evidence>
<feature type="transmembrane region" description="Helical" evidence="7">
    <location>
        <begin position="168"/>
        <end position="187"/>
    </location>
</feature>
<evidence type="ECO:0000256" key="5">
    <source>
        <dbReference type="ARBA" id="ARBA00022989"/>
    </source>
</evidence>
<dbReference type="EMBL" id="BSRA01000001">
    <property type="protein sequence ID" value="GLV12521.1"/>
    <property type="molecule type" value="Genomic_DNA"/>
</dbReference>
<keyword evidence="2 7" id="KW-0813">Transport</keyword>
<dbReference type="AlphaFoldDB" id="A0AA37U1K7"/>
<sequence>MPGKRLRIIRVIGLRIAVIPMLLCILIILGNALGYLNPAATNQSSAIPGLSAAKPAPFWHSVYTSLVAIGTLHWGAGPQITRELVLRSLEISSILTFGSLFVSALVGIPCGIFAALKPRNPLWQAVSAFCVLLGQVPPADMAVILIFTFSLGWHLIPLSYGWGSVADAILPIMTVACFNIGYIVKYTEAGMREVMQRSFIAAARARGAGTVTVVAHHALRPALTGLLTFLGPQTPMTLFCTVIAEQAFAIPGIGTMLGIKVTTYGAPAFGSGTTLSITLFIFGLFIMVLNLLIDIAYLWLNPLAD</sequence>
<comment type="similarity">
    <text evidence="7">Belongs to the binding-protein-dependent transport system permease family.</text>
</comment>
<feature type="transmembrane region" description="Helical" evidence="7">
    <location>
        <begin position="128"/>
        <end position="156"/>
    </location>
</feature>
<evidence type="ECO:0000256" key="3">
    <source>
        <dbReference type="ARBA" id="ARBA00022475"/>
    </source>
</evidence>
<dbReference type="Pfam" id="PF00528">
    <property type="entry name" value="BPD_transp_1"/>
    <property type="match status" value="1"/>
</dbReference>
<dbReference type="PANTHER" id="PTHR43163:SF6">
    <property type="entry name" value="DIPEPTIDE TRANSPORT SYSTEM PERMEASE PROTEIN DPPB-RELATED"/>
    <property type="match status" value="1"/>
</dbReference>
<evidence type="ECO:0000259" key="8">
    <source>
        <dbReference type="PROSITE" id="PS50928"/>
    </source>
</evidence>
<evidence type="ECO:0000256" key="4">
    <source>
        <dbReference type="ARBA" id="ARBA00022692"/>
    </source>
</evidence>
<gene>
    <name evidence="9" type="primary">oppB</name>
    <name evidence="9" type="ORF">Heshes_02050</name>
</gene>
<evidence type="ECO:0000256" key="2">
    <source>
        <dbReference type="ARBA" id="ARBA00022448"/>
    </source>
</evidence>
<feature type="transmembrane region" description="Helical" evidence="7">
    <location>
        <begin position="12"/>
        <end position="36"/>
    </location>
</feature>
<evidence type="ECO:0000313" key="9">
    <source>
        <dbReference type="EMBL" id="GLV12521.1"/>
    </source>
</evidence>
<organism evidence="9 10">
    <name type="scientific">Alicyclobacillus hesperidum</name>
    <dbReference type="NCBI Taxonomy" id="89784"/>
    <lineage>
        <taxon>Bacteria</taxon>
        <taxon>Bacillati</taxon>
        <taxon>Bacillota</taxon>
        <taxon>Bacilli</taxon>
        <taxon>Bacillales</taxon>
        <taxon>Alicyclobacillaceae</taxon>
        <taxon>Alicyclobacillus</taxon>
    </lineage>
</organism>
<dbReference type="Proteomes" id="UP001157137">
    <property type="component" value="Unassembled WGS sequence"/>
</dbReference>
<dbReference type="InterPro" id="IPR035906">
    <property type="entry name" value="MetI-like_sf"/>
</dbReference>
<evidence type="ECO:0000313" key="10">
    <source>
        <dbReference type="Proteomes" id="UP001157137"/>
    </source>
</evidence>
<keyword evidence="5 7" id="KW-1133">Transmembrane helix</keyword>